<dbReference type="PANTHER" id="PTHR13710">
    <property type="entry name" value="DNA HELICASE RECQ FAMILY MEMBER"/>
    <property type="match status" value="1"/>
</dbReference>
<dbReference type="InterPro" id="IPR027417">
    <property type="entry name" value="P-loop_NTPase"/>
</dbReference>
<dbReference type="Pfam" id="PF00271">
    <property type="entry name" value="Helicase_C"/>
    <property type="match status" value="1"/>
</dbReference>
<keyword evidence="2" id="KW-0547">Nucleotide-binding</keyword>
<evidence type="ECO:0000256" key="2">
    <source>
        <dbReference type="ARBA" id="ARBA00022741"/>
    </source>
</evidence>
<comment type="catalytic activity">
    <reaction evidence="4">
        <text>Couples ATP hydrolysis with the unwinding of duplex DNA by translocating in the 3'-5' direction.</text>
        <dbReference type="EC" id="5.6.2.4"/>
    </reaction>
</comment>
<sequence length="1580" mass="173921">MEDIDVNKYILVEEHHRILLCRLCRSAVRPGPGVEDHFRHVHRVKGQELREIKYYVADMDLSDPFHVALPGDGSAPIGGLDSIRGYGCGRCRYYTRARDNMTRHWRTAGHVPTDVGHRWKEVLLQTWSRGKYARYWEVRDSGEQVLGRQGRHGSTREGARGDADDGLGAMERKIREFEAELARQDAERLRRGDAEEGLERESAWVKRLGWSRHLGGRDLLAVHEAAEWINATSAKEKRRQGAGSAAATASCSPRRGEEEEDAERERKSLERLNESFGREVERCCLRLEGVPVETLQRLHSISPNDPSSRVFGRRETSMGKYKSVGQRFLGFCIRAFRAGRDDALERLGAQFTDDQWSLLGDVDRELRRGPGRGPATATQDSGFWSENDDDDDDDDDDDELAGSSSSGSSGGRRQTRREDAPGSEAPLDRAVFRFIVASVKVRVPGKVYTNALLCFCAALGVRRQPLGFTEPQLYTGLLAAVLWWSRLFFLEASFEGKTDELEDVDVDALLQFRDEQTRWMCVGTHTVVSTIIGWMAYGKGHRARTGGQPSVRWDEGHEALFHQGERVAVADFKETFRGLVTETESLLDRMMSGAWEQESRALDLGRIRDRMVRTGAGRSFATAPENDWLEAGPGKVMRLGGSRLWDASRNRWKAQAAKRWSGLLRPFRENLMVLTHVWGGQPGRGPELTTMRHCDSWQLTRNVFLLDGEVMLVTDRDKMKAIREVGRKVARFLPARIGKMMVAYIAWLLPFERVLLPACGTAAPRDDDLEFLWRDGSSRAWQPDRLSVALARVTAAGVGVRLGVSRYRPVAIEFGRRIRGLVMKQAEATSQDQYDGEEEEDDNVDVDPLTGEPVYCGGSWNIVWDLQSTHGTRVAMQHYAVHIGFPGKLQPELMATFREISRLWHQFLESPSTEAQPPAPTTSTTRGSRRKGRAPPEHGAPGSSGGAKRRRTTSTGGGEERDIGQEMDGGLRALFGSGASWRSDKQAESMRTILGMGAGQVVISVLPTGAGKSILFMLPTVLRSAGTTIVVVPFLALRDDLVDRARATGVDCIPFLPTLSGGREAQARAARLVVVTADAATEAEFSGYADGLLCAGLLGRIFVDECHTAITDVGFRARLGALKSLHRYGRPLVLLTATLPVVLEDWFRREMLAESATMVRDRTTKTNCRYRVEQVEPGAGRVRARTAELAREAGASMTGTQKGVVYCRSKAECESLAVELGCDFHHSGVPEQVRRATLGRWASGRGGGGGGGGQRWITATSGLGTGIDIEGIVAVVHMGMPYGLVDFVQQTGRGARRAGEVVTSTIVHDGRPSWPERQQGFVEACNASQISTFASTTGCRRAVISAFMDGGAGETCGSRPGAEACDNCGPAAAAGGGATRRKGDDRAASSRWTRHGKEEGRRQRLLLRWLDEVAGGCAVCHVRRSLRVPPGGSGGGGVPEERRPQEGDDGHEGSRCRTVAGEDYDAVRRRVTFGQNSCCFTCKLPLDWCRERRPGEGAGLGCRDTDKVMPVVLMARYTSEAFGIARDDFGINPLMDGAGFYRWLGGGRRFHGTKGTNALALWEAIISKAEYQLLVTIQGS</sequence>
<feature type="compositionally biased region" description="Basic and acidic residues" evidence="6">
    <location>
        <begin position="154"/>
        <end position="163"/>
    </location>
</feature>
<comment type="caution">
    <text evidence="9">The sequence shown here is derived from an EMBL/GenBank/DDBJ whole genome shotgun (WGS) entry which is preliminary data.</text>
</comment>
<dbReference type="EC" id="5.6.2.4" evidence="5"/>
<name>A0AAI9U6S0_9PEZI</name>
<dbReference type="GO" id="GO:0005524">
    <property type="term" value="F:ATP binding"/>
    <property type="evidence" value="ECO:0007669"/>
    <property type="project" value="UniProtKB-KW"/>
</dbReference>
<dbReference type="GO" id="GO:0005694">
    <property type="term" value="C:chromosome"/>
    <property type="evidence" value="ECO:0007669"/>
    <property type="project" value="TreeGrafter"/>
</dbReference>
<feature type="region of interest" description="Disordered" evidence="6">
    <location>
        <begin position="1429"/>
        <end position="1455"/>
    </location>
</feature>
<feature type="compositionally biased region" description="Basic and acidic residues" evidence="6">
    <location>
        <begin position="1439"/>
        <end position="1455"/>
    </location>
</feature>
<keyword evidence="3" id="KW-0067">ATP-binding</keyword>
<evidence type="ECO:0000259" key="7">
    <source>
        <dbReference type="PROSITE" id="PS51192"/>
    </source>
</evidence>
<comment type="similarity">
    <text evidence="1">Belongs to the helicase family. RecQ subfamily.</text>
</comment>
<feature type="region of interest" description="Disordered" evidence="6">
    <location>
        <begin position="365"/>
        <end position="423"/>
    </location>
</feature>
<dbReference type="InterPro" id="IPR022698">
    <property type="entry name" value="OrsD"/>
</dbReference>
<dbReference type="EMBL" id="MLGG01000053">
    <property type="protein sequence ID" value="KAK1450836.1"/>
    <property type="molecule type" value="Genomic_DNA"/>
</dbReference>
<dbReference type="InterPro" id="IPR011545">
    <property type="entry name" value="DEAD/DEAH_box_helicase_dom"/>
</dbReference>
<dbReference type="PROSITE" id="PS51192">
    <property type="entry name" value="HELICASE_ATP_BIND_1"/>
    <property type="match status" value="1"/>
</dbReference>
<feature type="region of interest" description="Disordered" evidence="6">
    <location>
        <begin position="146"/>
        <end position="166"/>
    </location>
</feature>
<dbReference type="GO" id="GO:0009378">
    <property type="term" value="F:four-way junction helicase activity"/>
    <property type="evidence" value="ECO:0007669"/>
    <property type="project" value="TreeGrafter"/>
</dbReference>
<evidence type="ECO:0000313" key="10">
    <source>
        <dbReference type="Proteomes" id="UP001239795"/>
    </source>
</evidence>
<evidence type="ECO:0000313" key="9">
    <source>
        <dbReference type="EMBL" id="KAK1450836.1"/>
    </source>
</evidence>
<dbReference type="Gene3D" id="3.40.50.300">
    <property type="entry name" value="P-loop containing nucleotide triphosphate hydrolases"/>
    <property type="match status" value="2"/>
</dbReference>
<dbReference type="GO" id="GO:0005737">
    <property type="term" value="C:cytoplasm"/>
    <property type="evidence" value="ECO:0007669"/>
    <property type="project" value="TreeGrafter"/>
</dbReference>
<feature type="domain" description="Helicase ATP-binding" evidence="7">
    <location>
        <begin position="993"/>
        <end position="1157"/>
    </location>
</feature>
<feature type="domain" description="Helicase C-terminal" evidence="8">
    <location>
        <begin position="1181"/>
        <end position="1341"/>
    </location>
</feature>
<dbReference type="InterPro" id="IPR001650">
    <property type="entry name" value="Helicase_C-like"/>
</dbReference>
<evidence type="ECO:0000256" key="4">
    <source>
        <dbReference type="ARBA" id="ARBA00034617"/>
    </source>
</evidence>
<keyword evidence="10" id="KW-1185">Reference proteome</keyword>
<evidence type="ECO:0000259" key="8">
    <source>
        <dbReference type="PROSITE" id="PS51194"/>
    </source>
</evidence>
<dbReference type="SMART" id="SM00487">
    <property type="entry name" value="DEXDc"/>
    <property type="match status" value="1"/>
</dbReference>
<feature type="region of interest" description="Disordered" evidence="6">
    <location>
        <begin position="234"/>
        <end position="267"/>
    </location>
</feature>
<proteinExistence type="inferred from homology"/>
<evidence type="ECO:0000256" key="5">
    <source>
        <dbReference type="ARBA" id="ARBA00034808"/>
    </source>
</evidence>
<dbReference type="Pfam" id="PF12013">
    <property type="entry name" value="OrsD"/>
    <property type="match status" value="1"/>
</dbReference>
<feature type="region of interest" description="Disordered" evidence="6">
    <location>
        <begin position="1373"/>
        <end position="1397"/>
    </location>
</feature>
<gene>
    <name evidence="9" type="ORF">CMEL01_16775</name>
</gene>
<feature type="compositionally biased region" description="Low complexity" evidence="6">
    <location>
        <begin position="241"/>
        <end position="250"/>
    </location>
</feature>
<dbReference type="GO" id="GO:0000724">
    <property type="term" value="P:double-strand break repair via homologous recombination"/>
    <property type="evidence" value="ECO:0007669"/>
    <property type="project" value="TreeGrafter"/>
</dbReference>
<evidence type="ECO:0000256" key="1">
    <source>
        <dbReference type="ARBA" id="ARBA00005446"/>
    </source>
</evidence>
<dbReference type="InterPro" id="IPR014001">
    <property type="entry name" value="Helicase_ATP-bd"/>
</dbReference>
<dbReference type="SMART" id="SM00490">
    <property type="entry name" value="HELICc"/>
    <property type="match status" value="1"/>
</dbReference>
<accession>A0AAI9U6S0</accession>
<protein>
    <recommendedName>
        <fullName evidence="5">DNA 3'-5' helicase</fullName>
        <ecNumber evidence="5">5.6.2.4</ecNumber>
    </recommendedName>
</protein>
<dbReference type="PROSITE" id="PS51194">
    <property type="entry name" value="HELICASE_CTER"/>
    <property type="match status" value="1"/>
</dbReference>
<dbReference type="PANTHER" id="PTHR13710:SF154">
    <property type="entry name" value="RECQ HELICASE, PUTATIVE (AFU_ORTHOLOGUE AFUA_6G14720)-RELATED"/>
    <property type="match status" value="1"/>
</dbReference>
<feature type="region of interest" description="Disordered" evidence="6">
    <location>
        <begin position="909"/>
        <end position="967"/>
    </location>
</feature>
<dbReference type="Pfam" id="PF00270">
    <property type="entry name" value="DEAD"/>
    <property type="match status" value="1"/>
</dbReference>
<feature type="compositionally biased region" description="Acidic residues" evidence="6">
    <location>
        <begin position="386"/>
        <end position="400"/>
    </location>
</feature>
<dbReference type="GO" id="GO:0043138">
    <property type="term" value="F:3'-5' DNA helicase activity"/>
    <property type="evidence" value="ECO:0007669"/>
    <property type="project" value="UniProtKB-EC"/>
</dbReference>
<dbReference type="SUPFAM" id="SSF52540">
    <property type="entry name" value="P-loop containing nucleoside triphosphate hydrolases"/>
    <property type="match status" value="1"/>
</dbReference>
<reference evidence="9 10" key="1">
    <citation type="submission" date="2016-10" db="EMBL/GenBank/DDBJ databases">
        <title>The genome sequence of Colletotrichum fioriniae PJ7.</title>
        <authorList>
            <person name="Baroncelli R."/>
        </authorList>
    </citation>
    <scope>NUCLEOTIDE SEQUENCE [LARGE SCALE GENOMIC DNA]</scope>
    <source>
        <strain evidence="9">Col 31</strain>
    </source>
</reference>
<evidence type="ECO:0000256" key="6">
    <source>
        <dbReference type="SAM" id="MobiDB-lite"/>
    </source>
</evidence>
<evidence type="ECO:0000256" key="3">
    <source>
        <dbReference type="ARBA" id="ARBA00022840"/>
    </source>
</evidence>
<dbReference type="GO" id="GO:0003676">
    <property type="term" value="F:nucleic acid binding"/>
    <property type="evidence" value="ECO:0007669"/>
    <property type="project" value="InterPro"/>
</dbReference>
<dbReference type="Proteomes" id="UP001239795">
    <property type="component" value="Unassembled WGS sequence"/>
</dbReference>
<organism evidence="9 10">
    <name type="scientific">Colletotrichum melonis</name>
    <dbReference type="NCBI Taxonomy" id="1209925"/>
    <lineage>
        <taxon>Eukaryota</taxon>
        <taxon>Fungi</taxon>
        <taxon>Dikarya</taxon>
        <taxon>Ascomycota</taxon>
        <taxon>Pezizomycotina</taxon>
        <taxon>Sordariomycetes</taxon>
        <taxon>Hypocreomycetidae</taxon>
        <taxon>Glomerellales</taxon>
        <taxon>Glomerellaceae</taxon>
        <taxon>Colletotrichum</taxon>
        <taxon>Colletotrichum acutatum species complex</taxon>
    </lineage>
</organism>